<dbReference type="RefSeq" id="WP_359879432.1">
    <property type="nucleotide sequence ID" value="NZ_JBEYHT010000034.1"/>
</dbReference>
<keyword evidence="2" id="KW-1185">Reference proteome</keyword>
<name>A0A160NVR9_STRLU</name>
<evidence type="ECO:0000313" key="1">
    <source>
        <dbReference type="EMBL" id="BAU82015.1"/>
    </source>
</evidence>
<dbReference type="Proteomes" id="UP000217676">
    <property type="component" value="Chromosome"/>
</dbReference>
<dbReference type="KEGG" id="slau:SLA_1072"/>
<sequence>MADIFEFTLTLDLRDAVSEEELTELRWHLGLGPRPERLRLVTAFPCVRVDEDGAPVVDDCPEPLLGRRGEAWKVGGTLVSALRRREGAGGGGWALTSRQELHPDEFERAGELLGRLAARAGEGHRRPDGGIVLGTTRFHASERAEPLVVRDGVVGWPS</sequence>
<evidence type="ECO:0000313" key="2">
    <source>
        <dbReference type="Proteomes" id="UP000217676"/>
    </source>
</evidence>
<accession>A0A160NVR9</accession>
<proteinExistence type="predicted"/>
<protein>
    <submittedName>
        <fullName evidence="1">Uncharacterized protein</fullName>
    </submittedName>
</protein>
<dbReference type="EMBL" id="AP017424">
    <property type="protein sequence ID" value="BAU82015.1"/>
    <property type="molecule type" value="Genomic_DNA"/>
</dbReference>
<reference evidence="1 2" key="1">
    <citation type="journal article" date="2016" name="Genome Announc.">
        <title>Complete Genome Sequence of Thiostrepton-Producing Streptomyces laurentii ATCC 31255.</title>
        <authorList>
            <person name="Doi K."/>
            <person name="Fujino Y."/>
            <person name="Nagayoshi Y."/>
            <person name="Ohshima T."/>
            <person name="Ogata S."/>
        </authorList>
    </citation>
    <scope>NUCLEOTIDE SEQUENCE [LARGE SCALE GENOMIC DNA]</scope>
    <source>
        <strain evidence="1 2">ATCC 31255</strain>
    </source>
</reference>
<organism evidence="1 2">
    <name type="scientific">Streptomyces laurentii</name>
    <dbReference type="NCBI Taxonomy" id="39478"/>
    <lineage>
        <taxon>Bacteria</taxon>
        <taxon>Bacillati</taxon>
        <taxon>Actinomycetota</taxon>
        <taxon>Actinomycetes</taxon>
        <taxon>Kitasatosporales</taxon>
        <taxon>Streptomycetaceae</taxon>
        <taxon>Streptomyces</taxon>
    </lineage>
</organism>
<dbReference type="AlphaFoldDB" id="A0A160NVR9"/>
<gene>
    <name evidence="1" type="ORF">SLA_1072</name>
</gene>